<dbReference type="PROSITE" id="PS51677">
    <property type="entry name" value="NODB"/>
    <property type="match status" value="1"/>
</dbReference>
<dbReference type="Proteomes" id="UP000682111">
    <property type="component" value="Unassembled WGS sequence"/>
</dbReference>
<gene>
    <name evidence="2" type="ORF">J27TS8_26480</name>
</gene>
<dbReference type="EMBL" id="BORC01000004">
    <property type="protein sequence ID" value="GIN62655.1"/>
    <property type="molecule type" value="Genomic_DNA"/>
</dbReference>
<dbReference type="RefSeq" id="WP_212933894.1">
    <property type="nucleotide sequence ID" value="NZ_BORC01000004.1"/>
</dbReference>
<dbReference type="InterPro" id="IPR002509">
    <property type="entry name" value="NODB_dom"/>
</dbReference>
<reference evidence="2" key="1">
    <citation type="submission" date="2021-03" db="EMBL/GenBank/DDBJ databases">
        <title>Antimicrobial resistance genes in bacteria isolated from Japanese honey, and their potential for conferring macrolide and lincosamide resistance in the American foulbrood pathogen Paenibacillus larvae.</title>
        <authorList>
            <person name="Okamoto M."/>
            <person name="Kumagai M."/>
            <person name="Kanamori H."/>
            <person name="Takamatsu D."/>
        </authorList>
    </citation>
    <scope>NUCLEOTIDE SEQUENCE</scope>
    <source>
        <strain evidence="2">J27TS8</strain>
    </source>
</reference>
<organism evidence="2 3">
    <name type="scientific">Robertmurraya siralis</name>
    <dbReference type="NCBI Taxonomy" id="77777"/>
    <lineage>
        <taxon>Bacteria</taxon>
        <taxon>Bacillati</taxon>
        <taxon>Bacillota</taxon>
        <taxon>Bacilli</taxon>
        <taxon>Bacillales</taxon>
        <taxon>Bacillaceae</taxon>
        <taxon>Robertmurraya</taxon>
    </lineage>
</organism>
<keyword evidence="3" id="KW-1185">Reference proteome</keyword>
<proteinExistence type="predicted"/>
<evidence type="ECO:0000313" key="2">
    <source>
        <dbReference type="EMBL" id="GIN62655.1"/>
    </source>
</evidence>
<dbReference type="SUPFAM" id="SSF88713">
    <property type="entry name" value="Glycoside hydrolase/deacetylase"/>
    <property type="match status" value="1"/>
</dbReference>
<dbReference type="Gene3D" id="3.20.20.370">
    <property type="entry name" value="Glycoside hydrolase/deacetylase"/>
    <property type="match status" value="1"/>
</dbReference>
<dbReference type="PANTHER" id="PTHR47561">
    <property type="entry name" value="POLYSACCHARIDE DEACETYLASE FAMILY PROTEIN (AFU_ORTHOLOGUE AFUA_6G05030)"/>
    <property type="match status" value="1"/>
</dbReference>
<dbReference type="InterPro" id="IPR037950">
    <property type="entry name" value="PgdA-like"/>
</dbReference>
<evidence type="ECO:0000259" key="1">
    <source>
        <dbReference type="PROSITE" id="PS51677"/>
    </source>
</evidence>
<protein>
    <recommendedName>
        <fullName evidence="1">NodB homology domain-containing protein</fullName>
    </recommendedName>
</protein>
<sequence length="283" mass="32291">MNKGTVCLTFDFDAISLWLQRDMTTMTSISRGEFGAVAVPRILHMLGKRDIQSTWFVPGHTIETYPEVCKAIIEQGHEIALHGYAHENFNILSFEEEREILQKSIDVTEKVLGFRPKGFRSPSWDVSSRTIKNLESLGVVYDSSQMGNDYSVYFSRCEDQHFKDKASKFGEQSKVVEIPVSWSLDDYVYFEYLKTSTAVFPGLKRPDEMFGNWNGDIDYMLRDFQNGVLVVTFHPQVSGRGHRLLGIENWIDGLMEKGIGFSRMDSIADSFLKGTEFGIYAPE</sequence>
<dbReference type="AlphaFoldDB" id="A0A919WII1"/>
<dbReference type="CDD" id="cd10938">
    <property type="entry name" value="CE4_HpPgdA_like"/>
    <property type="match status" value="1"/>
</dbReference>
<comment type="caution">
    <text evidence="2">The sequence shown here is derived from an EMBL/GenBank/DDBJ whole genome shotgun (WGS) entry which is preliminary data.</text>
</comment>
<feature type="domain" description="NodB homology" evidence="1">
    <location>
        <begin position="25"/>
        <end position="262"/>
    </location>
</feature>
<dbReference type="GO" id="GO:0005975">
    <property type="term" value="P:carbohydrate metabolic process"/>
    <property type="evidence" value="ECO:0007669"/>
    <property type="project" value="InterPro"/>
</dbReference>
<dbReference type="Pfam" id="PF01522">
    <property type="entry name" value="Polysacc_deac_1"/>
    <property type="match status" value="1"/>
</dbReference>
<dbReference type="PANTHER" id="PTHR47561:SF1">
    <property type="entry name" value="POLYSACCHARIDE DEACETYLASE FAMILY PROTEIN (AFU_ORTHOLOGUE AFUA_6G05030)"/>
    <property type="match status" value="1"/>
</dbReference>
<name>A0A919WII1_9BACI</name>
<dbReference type="GO" id="GO:0016810">
    <property type="term" value="F:hydrolase activity, acting on carbon-nitrogen (but not peptide) bonds"/>
    <property type="evidence" value="ECO:0007669"/>
    <property type="project" value="InterPro"/>
</dbReference>
<accession>A0A919WII1</accession>
<dbReference type="InterPro" id="IPR011330">
    <property type="entry name" value="Glyco_hydro/deAcase_b/a-brl"/>
</dbReference>
<evidence type="ECO:0000313" key="3">
    <source>
        <dbReference type="Proteomes" id="UP000682111"/>
    </source>
</evidence>